<evidence type="ECO:0000313" key="4">
    <source>
        <dbReference type="Proteomes" id="UP001500013"/>
    </source>
</evidence>
<dbReference type="EMBL" id="BAAAPU010000007">
    <property type="protein sequence ID" value="GAA1980179.1"/>
    <property type="molecule type" value="Genomic_DNA"/>
</dbReference>
<organism evidence="3 4">
    <name type="scientific">Terrabacter lapilli</name>
    <dbReference type="NCBI Taxonomy" id="436231"/>
    <lineage>
        <taxon>Bacteria</taxon>
        <taxon>Bacillati</taxon>
        <taxon>Actinomycetota</taxon>
        <taxon>Actinomycetes</taxon>
        <taxon>Micrococcales</taxon>
        <taxon>Intrasporangiaceae</taxon>
        <taxon>Terrabacter</taxon>
    </lineage>
</organism>
<feature type="region of interest" description="Disordered" evidence="2">
    <location>
        <begin position="32"/>
        <end position="58"/>
    </location>
</feature>
<sequence>MAAAAVQSRTIVAVVALATAVLVGCTTLHGPSSAPRPEAFEGGPATAATRSPAATGAPVVHASRPASAGAALVPATAYVLAVVGGHLRIIHLDGSGVRIAVPTVDVPEDSDVVMAGDWSPDGRRLTFTRVHHDPEPVRSSLWVAASNGDAARELVRCVSPCQRAGLGAWSPDGDRIAYAVSELGTTAKPARSAIEVVAVASGRRHVVTETTDPDDELAWPRWSPDGRRLVVQITVRPAASASSATPAARSPRIAVVDLAQPPTQVPRVLAATVPGSHPDWSWRSDLIVFATNDPHIVDGDADRNLWTVRPDGTGLHEVTHYRSPAAAVHPSWTPGGVILFEHCEALPACFVAYASADGSLVQTPERLPGRWPRLQP</sequence>
<protein>
    <recommendedName>
        <fullName evidence="5">WD40 repeat protein</fullName>
    </recommendedName>
</protein>
<dbReference type="InterPro" id="IPR011042">
    <property type="entry name" value="6-blade_b-propeller_TolB-like"/>
</dbReference>
<dbReference type="SUPFAM" id="SSF69304">
    <property type="entry name" value="Tricorn protease N-terminal domain"/>
    <property type="match status" value="1"/>
</dbReference>
<dbReference type="RefSeq" id="WP_344061648.1">
    <property type="nucleotide sequence ID" value="NZ_BAAAPU010000007.1"/>
</dbReference>
<gene>
    <name evidence="3" type="ORF">GCM10009817_21110</name>
</gene>
<dbReference type="Pfam" id="PF07676">
    <property type="entry name" value="PD40"/>
    <property type="match status" value="3"/>
</dbReference>
<name>A0ABN2S4G5_9MICO</name>
<evidence type="ECO:0000256" key="1">
    <source>
        <dbReference type="ARBA" id="ARBA00009820"/>
    </source>
</evidence>
<evidence type="ECO:0000256" key="2">
    <source>
        <dbReference type="SAM" id="MobiDB-lite"/>
    </source>
</evidence>
<dbReference type="PANTHER" id="PTHR36842:SF1">
    <property type="entry name" value="PROTEIN TOLB"/>
    <property type="match status" value="1"/>
</dbReference>
<accession>A0ABN2S4G5</accession>
<proteinExistence type="inferred from homology"/>
<keyword evidence="4" id="KW-1185">Reference proteome</keyword>
<comment type="caution">
    <text evidence="3">The sequence shown here is derived from an EMBL/GenBank/DDBJ whole genome shotgun (WGS) entry which is preliminary data.</text>
</comment>
<dbReference type="PANTHER" id="PTHR36842">
    <property type="entry name" value="PROTEIN TOLB HOMOLOG"/>
    <property type="match status" value="1"/>
</dbReference>
<dbReference type="InterPro" id="IPR011659">
    <property type="entry name" value="WD40"/>
</dbReference>
<evidence type="ECO:0000313" key="3">
    <source>
        <dbReference type="EMBL" id="GAA1980179.1"/>
    </source>
</evidence>
<comment type="similarity">
    <text evidence="1">Belongs to the TolB family.</text>
</comment>
<dbReference type="Gene3D" id="2.120.10.30">
    <property type="entry name" value="TolB, C-terminal domain"/>
    <property type="match status" value="1"/>
</dbReference>
<evidence type="ECO:0008006" key="5">
    <source>
        <dbReference type="Google" id="ProtNLM"/>
    </source>
</evidence>
<feature type="compositionally biased region" description="Low complexity" evidence="2">
    <location>
        <begin position="42"/>
        <end position="58"/>
    </location>
</feature>
<reference evidence="3 4" key="1">
    <citation type="journal article" date="2019" name="Int. J. Syst. Evol. Microbiol.">
        <title>The Global Catalogue of Microorganisms (GCM) 10K type strain sequencing project: providing services to taxonomists for standard genome sequencing and annotation.</title>
        <authorList>
            <consortium name="The Broad Institute Genomics Platform"/>
            <consortium name="The Broad Institute Genome Sequencing Center for Infectious Disease"/>
            <person name="Wu L."/>
            <person name="Ma J."/>
        </authorList>
    </citation>
    <scope>NUCLEOTIDE SEQUENCE [LARGE SCALE GENOMIC DNA]</scope>
    <source>
        <strain evidence="3 4">JCM 15628</strain>
    </source>
</reference>
<dbReference type="Proteomes" id="UP001500013">
    <property type="component" value="Unassembled WGS sequence"/>
</dbReference>